<reference evidence="1" key="1">
    <citation type="journal article" date="2020" name="mSystems">
        <title>Genome- and Community-Level Interaction Insights into Carbon Utilization and Element Cycling Functions of Hydrothermarchaeota in Hydrothermal Sediment.</title>
        <authorList>
            <person name="Zhou Z."/>
            <person name="Liu Y."/>
            <person name="Xu W."/>
            <person name="Pan J."/>
            <person name="Luo Z.H."/>
            <person name="Li M."/>
        </authorList>
    </citation>
    <scope>NUCLEOTIDE SEQUENCE [LARGE SCALE GENOMIC DNA]</scope>
    <source>
        <strain evidence="1">HyVt-505</strain>
    </source>
</reference>
<dbReference type="PANTHER" id="PTHR36510:SF3">
    <property type="entry name" value="CONSERVED PROTEIN"/>
    <property type="match status" value="1"/>
</dbReference>
<organism evidence="1">
    <name type="scientific">Candidatus Tenderia electrophaga</name>
    <dbReference type="NCBI Taxonomy" id="1748243"/>
    <lineage>
        <taxon>Bacteria</taxon>
        <taxon>Pseudomonadati</taxon>
        <taxon>Pseudomonadota</taxon>
        <taxon>Gammaproteobacteria</taxon>
        <taxon>Candidatus Tenderiales</taxon>
        <taxon>Candidatus Tenderiaceae</taxon>
        <taxon>Candidatus Tenderia</taxon>
    </lineage>
</organism>
<dbReference type="EMBL" id="DRNF01000362">
    <property type="protein sequence ID" value="HHJ81116.1"/>
    <property type="molecule type" value="Genomic_DNA"/>
</dbReference>
<dbReference type="GO" id="GO:0016879">
    <property type="term" value="F:ligase activity, forming carbon-nitrogen bonds"/>
    <property type="evidence" value="ECO:0007669"/>
    <property type="project" value="TreeGrafter"/>
</dbReference>
<comment type="caution">
    <text evidence="1">The sequence shown here is derived from an EMBL/GenBank/DDBJ whole genome shotgun (WGS) entry which is preliminary data.</text>
</comment>
<name>A0A832J728_9GAMM</name>
<dbReference type="PANTHER" id="PTHR36510">
    <property type="entry name" value="GLUTAMATE--CYSTEINE LIGASE 2-RELATED"/>
    <property type="match status" value="1"/>
</dbReference>
<dbReference type="InterPro" id="IPR050141">
    <property type="entry name" value="GCL_type2/YbdK_subfam"/>
</dbReference>
<dbReference type="InterPro" id="IPR014746">
    <property type="entry name" value="Gln_synth/guanido_kin_cat_dom"/>
</dbReference>
<dbReference type="PIRSF" id="PIRSF012666">
    <property type="entry name" value="UCP012666"/>
    <property type="match status" value="1"/>
</dbReference>
<dbReference type="InterPro" id="IPR016602">
    <property type="entry name" value="UCP012666"/>
</dbReference>
<dbReference type="AlphaFoldDB" id="A0A832J728"/>
<keyword evidence="1" id="KW-0436">Ligase</keyword>
<dbReference type="Pfam" id="PF04107">
    <property type="entry name" value="GCS2"/>
    <property type="match status" value="1"/>
</dbReference>
<gene>
    <name evidence="1" type="ORF">ENJ65_05740</name>
</gene>
<dbReference type="Gene3D" id="3.30.590.20">
    <property type="match status" value="1"/>
</dbReference>
<evidence type="ECO:0000313" key="1">
    <source>
        <dbReference type="EMBL" id="HHJ81116.1"/>
    </source>
</evidence>
<dbReference type="InterPro" id="IPR006336">
    <property type="entry name" value="GCS2"/>
</dbReference>
<accession>A0A832J728</accession>
<protein>
    <submittedName>
        <fullName evidence="1">Glutamate--cysteine ligase</fullName>
    </submittedName>
</protein>
<proteinExistence type="predicted"/>
<sequence>MGEEIGSSHFRQKDFQRFLSNLSQETSLLGDWFDQGRFCDTGKMAGFELEAWLVNADGHPHGINDAFLRLAERDGLPVVPELSRFNVEINSEPRELQGKVLSKMFAELESTWRQCCGLAQQLDAAMMMTGILPTVKDSELILANMSEVKRFRALNDQVLRLRNGRPLDIDIQGVESLRMSHGDVMFESAATSFQLHFQVGISQSARYYNTAHILSAPMVAVSANSPYLFGRDLWDETRIPLFEQAVAMADVYGRDGAQAGRVTFGAAYIESSLYECFLRNLGCYPILLPALNDAPVDALAHLRLHNGTIWRWNRPLIGFDDSGQPHLRIEHRVVPAGPTVVDSIANAALFYGALESMANAETAPDSLLGFEQARTNFYAAAKHGLRAEVVWLDGKKVPVLDLLQQQILPLAQQGLARLGIDSDDAELFLAVIDGRIKKQCNGAVWQRGYVARHGADMVQLTQAYYERQQQGQPVHEWSW</sequence>
<dbReference type="Proteomes" id="UP000885832">
    <property type="component" value="Unassembled WGS sequence"/>
</dbReference>
<dbReference type="SUPFAM" id="SSF55931">
    <property type="entry name" value="Glutamine synthetase/guanido kinase"/>
    <property type="match status" value="1"/>
</dbReference>